<protein>
    <submittedName>
        <fullName evidence="2">Uncharacterized protein</fullName>
    </submittedName>
</protein>
<gene>
    <name evidence="2" type="ORF">NDU88_002859</name>
</gene>
<dbReference type="Proteomes" id="UP001066276">
    <property type="component" value="Chromosome 9"/>
</dbReference>
<feature type="region of interest" description="Disordered" evidence="1">
    <location>
        <begin position="73"/>
        <end position="94"/>
    </location>
</feature>
<dbReference type="AlphaFoldDB" id="A0AAV7MU00"/>
<dbReference type="EMBL" id="JANPWB010000013">
    <property type="protein sequence ID" value="KAJ1105453.1"/>
    <property type="molecule type" value="Genomic_DNA"/>
</dbReference>
<comment type="caution">
    <text evidence="2">The sequence shown here is derived from an EMBL/GenBank/DDBJ whole genome shotgun (WGS) entry which is preliminary data.</text>
</comment>
<evidence type="ECO:0000256" key="1">
    <source>
        <dbReference type="SAM" id="MobiDB-lite"/>
    </source>
</evidence>
<sequence length="105" mass="12239">MVLQPVGAEIRLFCGTATATRRTWSARFHRAASWDGVAVRPLRRRCEDRTPLKRDMQQEASPKEWKRDIARIWQSATNPQRRDPRKEGTPRADYYRAGTAKVLMK</sequence>
<accession>A0AAV7MU00</accession>
<proteinExistence type="predicted"/>
<evidence type="ECO:0000313" key="2">
    <source>
        <dbReference type="EMBL" id="KAJ1105453.1"/>
    </source>
</evidence>
<name>A0AAV7MU00_PLEWA</name>
<organism evidence="2 3">
    <name type="scientific">Pleurodeles waltl</name>
    <name type="common">Iberian ribbed newt</name>
    <dbReference type="NCBI Taxonomy" id="8319"/>
    <lineage>
        <taxon>Eukaryota</taxon>
        <taxon>Metazoa</taxon>
        <taxon>Chordata</taxon>
        <taxon>Craniata</taxon>
        <taxon>Vertebrata</taxon>
        <taxon>Euteleostomi</taxon>
        <taxon>Amphibia</taxon>
        <taxon>Batrachia</taxon>
        <taxon>Caudata</taxon>
        <taxon>Salamandroidea</taxon>
        <taxon>Salamandridae</taxon>
        <taxon>Pleurodelinae</taxon>
        <taxon>Pleurodeles</taxon>
    </lineage>
</organism>
<feature type="compositionally biased region" description="Basic and acidic residues" evidence="1">
    <location>
        <begin position="80"/>
        <end position="94"/>
    </location>
</feature>
<keyword evidence="3" id="KW-1185">Reference proteome</keyword>
<evidence type="ECO:0000313" key="3">
    <source>
        <dbReference type="Proteomes" id="UP001066276"/>
    </source>
</evidence>
<reference evidence="2" key="1">
    <citation type="journal article" date="2022" name="bioRxiv">
        <title>Sequencing and chromosome-scale assembly of the giantPleurodeles waltlgenome.</title>
        <authorList>
            <person name="Brown T."/>
            <person name="Elewa A."/>
            <person name="Iarovenko S."/>
            <person name="Subramanian E."/>
            <person name="Araus A.J."/>
            <person name="Petzold A."/>
            <person name="Susuki M."/>
            <person name="Suzuki K.-i.T."/>
            <person name="Hayashi T."/>
            <person name="Toyoda A."/>
            <person name="Oliveira C."/>
            <person name="Osipova E."/>
            <person name="Leigh N.D."/>
            <person name="Simon A."/>
            <person name="Yun M.H."/>
        </authorList>
    </citation>
    <scope>NUCLEOTIDE SEQUENCE</scope>
    <source>
        <strain evidence="2">20211129_DDA</strain>
        <tissue evidence="2">Liver</tissue>
    </source>
</reference>